<keyword evidence="3" id="KW-1185">Reference proteome</keyword>
<dbReference type="RefSeq" id="WP_211313124.1">
    <property type="nucleotide sequence ID" value="NZ_BAAABL010000066.1"/>
</dbReference>
<keyword evidence="1" id="KW-0472">Membrane</keyword>
<dbReference type="Proteomes" id="UP001500837">
    <property type="component" value="Unassembled WGS sequence"/>
</dbReference>
<gene>
    <name evidence="2" type="ORF">GCM10009066_21210</name>
</gene>
<dbReference type="AlphaFoldDB" id="A0AAV3SA97"/>
<comment type="caution">
    <text evidence="2">The sequence shown here is derived from an EMBL/GenBank/DDBJ whole genome shotgun (WGS) entry which is preliminary data.</text>
</comment>
<evidence type="ECO:0000313" key="2">
    <source>
        <dbReference type="EMBL" id="GAA0307291.1"/>
    </source>
</evidence>
<feature type="transmembrane region" description="Helical" evidence="1">
    <location>
        <begin position="6"/>
        <end position="25"/>
    </location>
</feature>
<organism evidence="2 3">
    <name type="scientific">Halarchaeum salinum</name>
    <dbReference type="NCBI Taxonomy" id="489912"/>
    <lineage>
        <taxon>Archaea</taxon>
        <taxon>Methanobacteriati</taxon>
        <taxon>Methanobacteriota</taxon>
        <taxon>Stenosarchaea group</taxon>
        <taxon>Halobacteria</taxon>
        <taxon>Halobacteriales</taxon>
        <taxon>Halobacteriaceae</taxon>
    </lineage>
</organism>
<evidence type="ECO:0000256" key="1">
    <source>
        <dbReference type="SAM" id="Phobius"/>
    </source>
</evidence>
<feature type="transmembrane region" description="Helical" evidence="1">
    <location>
        <begin position="30"/>
        <end position="47"/>
    </location>
</feature>
<protein>
    <recommendedName>
        <fullName evidence="4">DUF2892 domain-containing protein</fullName>
    </recommendedName>
</protein>
<evidence type="ECO:0008006" key="4">
    <source>
        <dbReference type="Google" id="ProtNLM"/>
    </source>
</evidence>
<keyword evidence="1" id="KW-1133">Transmembrane helix</keyword>
<name>A0AAV3SA97_9EURY</name>
<accession>A0AAV3SA97</accession>
<sequence length="51" mass="5390">MIDTTLRAGTAAVVIALFGIALVLMARGQLQFAGLSFLGASVLIYLHESRL</sequence>
<evidence type="ECO:0000313" key="3">
    <source>
        <dbReference type="Proteomes" id="UP001500837"/>
    </source>
</evidence>
<dbReference type="EMBL" id="BAAABL010000066">
    <property type="protein sequence ID" value="GAA0307291.1"/>
    <property type="molecule type" value="Genomic_DNA"/>
</dbReference>
<reference evidence="2 3" key="1">
    <citation type="journal article" date="2019" name="Int. J. Syst. Evol. Microbiol.">
        <title>The Global Catalogue of Microorganisms (GCM) 10K type strain sequencing project: providing services to taxonomists for standard genome sequencing and annotation.</title>
        <authorList>
            <consortium name="The Broad Institute Genomics Platform"/>
            <consortium name="The Broad Institute Genome Sequencing Center for Infectious Disease"/>
            <person name="Wu L."/>
            <person name="Ma J."/>
        </authorList>
    </citation>
    <scope>NUCLEOTIDE SEQUENCE [LARGE SCALE GENOMIC DNA]</scope>
    <source>
        <strain evidence="2 3">JCM 16330</strain>
    </source>
</reference>
<proteinExistence type="predicted"/>
<keyword evidence="1" id="KW-0812">Transmembrane</keyword>